<evidence type="ECO:0000313" key="1">
    <source>
        <dbReference type="EMBL" id="SVB53422.1"/>
    </source>
</evidence>
<accession>A0A382ESW6</accession>
<dbReference type="EMBL" id="UINC01045990">
    <property type="protein sequence ID" value="SVB53422.1"/>
    <property type="molecule type" value="Genomic_DNA"/>
</dbReference>
<organism evidence="1">
    <name type="scientific">marine metagenome</name>
    <dbReference type="NCBI Taxonomy" id="408172"/>
    <lineage>
        <taxon>unclassified sequences</taxon>
        <taxon>metagenomes</taxon>
        <taxon>ecological metagenomes</taxon>
    </lineage>
</organism>
<dbReference type="AlphaFoldDB" id="A0A382ESW6"/>
<protein>
    <submittedName>
        <fullName evidence="1">Uncharacterized protein</fullName>
    </submittedName>
</protein>
<proteinExistence type="predicted"/>
<feature type="non-terminal residue" evidence="1">
    <location>
        <position position="31"/>
    </location>
</feature>
<sequence>MVRRFAAPTLLMIVVAVLFMVHGAILAAQPF</sequence>
<gene>
    <name evidence="1" type="ORF">METZ01_LOCUS206276</name>
</gene>
<reference evidence="1" key="1">
    <citation type="submission" date="2018-05" db="EMBL/GenBank/DDBJ databases">
        <authorList>
            <person name="Lanie J.A."/>
            <person name="Ng W.-L."/>
            <person name="Kazmierczak K.M."/>
            <person name="Andrzejewski T.M."/>
            <person name="Davidsen T.M."/>
            <person name="Wayne K.J."/>
            <person name="Tettelin H."/>
            <person name="Glass J.I."/>
            <person name="Rusch D."/>
            <person name="Podicherti R."/>
            <person name="Tsui H.-C.T."/>
            <person name="Winkler M.E."/>
        </authorList>
    </citation>
    <scope>NUCLEOTIDE SEQUENCE</scope>
</reference>
<name>A0A382ESW6_9ZZZZ</name>